<dbReference type="EMBL" id="JBHFFA010000004">
    <property type="protein sequence ID" value="KAL2629076.1"/>
    <property type="molecule type" value="Genomic_DNA"/>
</dbReference>
<dbReference type="Pfam" id="PF16709">
    <property type="entry name" value="SCAB-Ig"/>
    <property type="match status" value="1"/>
</dbReference>
<dbReference type="Proteomes" id="UP001605036">
    <property type="component" value="Unassembled WGS sequence"/>
</dbReference>
<dbReference type="PANTHER" id="PTHR31172:SF3">
    <property type="entry name" value="STOMATAL CLOSURE-RELATED ACTIN-BINDING PROTEIN 1"/>
    <property type="match status" value="1"/>
</dbReference>
<dbReference type="Pfam" id="PF16711">
    <property type="entry name" value="SCAB-ABD"/>
    <property type="match status" value="1"/>
</dbReference>
<organism evidence="7 8">
    <name type="scientific">Riccia fluitans</name>
    <dbReference type="NCBI Taxonomy" id="41844"/>
    <lineage>
        <taxon>Eukaryota</taxon>
        <taxon>Viridiplantae</taxon>
        <taxon>Streptophyta</taxon>
        <taxon>Embryophyta</taxon>
        <taxon>Marchantiophyta</taxon>
        <taxon>Marchantiopsida</taxon>
        <taxon>Marchantiidae</taxon>
        <taxon>Marchantiales</taxon>
        <taxon>Ricciaceae</taxon>
        <taxon>Riccia</taxon>
    </lineage>
</organism>
<evidence type="ECO:0000313" key="7">
    <source>
        <dbReference type="EMBL" id="KAL2629076.1"/>
    </source>
</evidence>
<evidence type="ECO:0000313" key="8">
    <source>
        <dbReference type="Proteomes" id="UP001605036"/>
    </source>
</evidence>
<feature type="domain" description="Stomatal closure-related actin-binding protein actin-binding" evidence="4">
    <location>
        <begin position="37"/>
        <end position="70"/>
    </location>
</feature>
<feature type="domain" description="Stomatal closure-related actin-binding protein coiled-coil" evidence="5">
    <location>
        <begin position="89"/>
        <end position="257"/>
    </location>
</feature>
<keyword evidence="8" id="KW-1185">Reference proteome</keyword>
<evidence type="ECO:0008006" key="9">
    <source>
        <dbReference type="Google" id="ProtNLM"/>
    </source>
</evidence>
<evidence type="ECO:0000259" key="6">
    <source>
        <dbReference type="Pfam" id="PF17684"/>
    </source>
</evidence>
<evidence type="ECO:0000259" key="3">
    <source>
        <dbReference type="Pfam" id="PF16709"/>
    </source>
</evidence>
<gene>
    <name evidence="7" type="ORF">R1flu_013762</name>
</gene>
<dbReference type="Pfam" id="PF16712">
    <property type="entry name" value="SCAB_CC"/>
    <property type="match status" value="1"/>
</dbReference>
<dbReference type="Gene3D" id="1.20.5.440">
    <property type="entry name" value="ATP synthase delta/epsilon subunit, C-terminal domain"/>
    <property type="match status" value="1"/>
</dbReference>
<feature type="coiled-coil region" evidence="1">
    <location>
        <begin position="176"/>
        <end position="263"/>
    </location>
</feature>
<dbReference type="InterPro" id="IPR039640">
    <property type="entry name" value="SCAB"/>
</dbReference>
<dbReference type="Gene3D" id="2.30.29.140">
    <property type="match status" value="1"/>
</dbReference>
<name>A0ABD1YEH3_9MARC</name>
<keyword evidence="1" id="KW-0175">Coiled coil</keyword>
<protein>
    <recommendedName>
        <fullName evidence="9">Stomatal closure-related actin-binding protein 1</fullName>
    </recommendedName>
</protein>
<evidence type="ECO:0000259" key="5">
    <source>
        <dbReference type="Pfam" id="PF16712"/>
    </source>
</evidence>
<evidence type="ECO:0000256" key="1">
    <source>
        <dbReference type="SAM" id="Coils"/>
    </source>
</evidence>
<feature type="domain" description="Stomatal closure-related actin-binding protein PH" evidence="6">
    <location>
        <begin position="376"/>
        <end position="481"/>
    </location>
</feature>
<dbReference type="PANTHER" id="PTHR31172">
    <property type="entry name" value="STOMATAL CLOSURE-RELATED ACTIN-BINDING PROTEIN 1"/>
    <property type="match status" value="1"/>
</dbReference>
<dbReference type="InterPro" id="IPR032015">
    <property type="entry name" value="SCAB-Ig"/>
</dbReference>
<dbReference type="AlphaFoldDB" id="A0ABD1YEH3"/>
<accession>A0ABD1YEH3</accession>
<dbReference type="InterPro" id="IPR032009">
    <property type="entry name" value="SCAB_CC"/>
</dbReference>
<sequence length="490" mass="54007">MPKSGMSAVSGDAAAAPSWAHSPESEVSDEEVVLTKKDEVAREAAELLAQQKRLSVRDLTNKFERAQVAAQVAAAKVEHAHHTRVKETTMLDKEAVFKKLNGLLTDLRSRLGGRNKDDVEEGIKAVETLTVLFTQRESELADERAEVRKMVALFKQASGDAKTMVEEARAVAHNEIEAAKATAAKVEAALHEQEQIWTAADKKELEDLKREAQEARRIKMLHESSKATYIDMEHQIEGLRQQLAEKVGEVMKLRKELESLKGQGQEGMKQQLYQLTGHVHLGTTLSIVTMDDRASDISLCSFQWYRISAYGSYTHLISGAIRPQYAPEPFDVGKFLRAEINLPTGKLEAVQTSGPVDPAPGLKKYVEILVSKGGAQFNVRIVLKNGEIVEKQTLHTLDINKSRIKLHKGCTVKAKENYSTGMQLCGARGGGDAVALGLFWVPKKGMTFMLVLESEIERNAAILLSRTFSKFANIHLGGPDDVFSPGSLVQ</sequence>
<comment type="caution">
    <text evidence="7">The sequence shown here is derived from an EMBL/GenBank/DDBJ whole genome shotgun (WGS) entry which is preliminary data.</text>
</comment>
<feature type="domain" description="Stomatal closure-related actin-binding protein Ig" evidence="3">
    <location>
        <begin position="273"/>
        <end position="370"/>
    </location>
</feature>
<dbReference type="Gene3D" id="2.60.40.2700">
    <property type="match status" value="1"/>
</dbReference>
<reference evidence="7 8" key="1">
    <citation type="submission" date="2024-09" db="EMBL/GenBank/DDBJ databases">
        <title>Chromosome-scale assembly of Riccia fluitans.</title>
        <authorList>
            <person name="Paukszto L."/>
            <person name="Sawicki J."/>
            <person name="Karawczyk K."/>
            <person name="Piernik-Szablinska J."/>
            <person name="Szczecinska M."/>
            <person name="Mazdziarz M."/>
        </authorList>
    </citation>
    <scope>NUCLEOTIDE SEQUENCE [LARGE SCALE GENOMIC DNA]</scope>
    <source>
        <strain evidence="7">Rf_01</strain>
        <tissue evidence="7">Aerial parts of the thallus</tissue>
    </source>
</reference>
<dbReference type="InterPro" id="IPR041144">
    <property type="entry name" value="SCAB-PH"/>
</dbReference>
<feature type="region of interest" description="Disordered" evidence="2">
    <location>
        <begin position="1"/>
        <end position="32"/>
    </location>
</feature>
<evidence type="ECO:0000256" key="2">
    <source>
        <dbReference type="SAM" id="MobiDB-lite"/>
    </source>
</evidence>
<proteinExistence type="predicted"/>
<dbReference type="InterPro" id="IPR032012">
    <property type="entry name" value="SCAB-ABD"/>
</dbReference>
<dbReference type="Pfam" id="PF17684">
    <property type="entry name" value="SCAB-PH"/>
    <property type="match status" value="1"/>
</dbReference>
<evidence type="ECO:0000259" key="4">
    <source>
        <dbReference type="Pfam" id="PF16711"/>
    </source>
</evidence>